<dbReference type="Proteomes" id="UP000504629">
    <property type="component" value="Unplaced"/>
</dbReference>
<dbReference type="RefSeq" id="XP_028031326.1">
    <property type="nucleotide sequence ID" value="XM_028175525.1"/>
</dbReference>
<dbReference type="GeneID" id="114243882"/>
<proteinExistence type="predicted"/>
<feature type="signal peptide" evidence="1">
    <location>
        <begin position="1"/>
        <end position="20"/>
    </location>
</feature>
<dbReference type="AlphaFoldDB" id="A0A6J2JNP4"/>
<organism evidence="2 3">
    <name type="scientific">Bombyx mandarina</name>
    <name type="common">Wild silk moth</name>
    <name type="synonym">Wild silkworm</name>
    <dbReference type="NCBI Taxonomy" id="7092"/>
    <lineage>
        <taxon>Eukaryota</taxon>
        <taxon>Metazoa</taxon>
        <taxon>Ecdysozoa</taxon>
        <taxon>Arthropoda</taxon>
        <taxon>Hexapoda</taxon>
        <taxon>Insecta</taxon>
        <taxon>Pterygota</taxon>
        <taxon>Neoptera</taxon>
        <taxon>Endopterygota</taxon>
        <taxon>Lepidoptera</taxon>
        <taxon>Glossata</taxon>
        <taxon>Ditrysia</taxon>
        <taxon>Bombycoidea</taxon>
        <taxon>Bombycidae</taxon>
        <taxon>Bombycinae</taxon>
        <taxon>Bombyx</taxon>
    </lineage>
</organism>
<gene>
    <name evidence="3" type="primary">LOC114243882</name>
</gene>
<evidence type="ECO:0000313" key="2">
    <source>
        <dbReference type="Proteomes" id="UP000504629"/>
    </source>
</evidence>
<dbReference type="OrthoDB" id="7482693at2759"/>
<protein>
    <submittedName>
        <fullName evidence="3">Uncharacterized protein LOC114243882</fullName>
    </submittedName>
</protein>
<keyword evidence="1" id="KW-0732">Signal</keyword>
<evidence type="ECO:0000256" key="1">
    <source>
        <dbReference type="SAM" id="SignalP"/>
    </source>
</evidence>
<keyword evidence="2" id="KW-1185">Reference proteome</keyword>
<reference evidence="3" key="1">
    <citation type="submission" date="2025-08" db="UniProtKB">
        <authorList>
            <consortium name="RefSeq"/>
        </authorList>
    </citation>
    <scope>IDENTIFICATION</scope>
    <source>
        <tissue evidence="3">Silk gland</tissue>
    </source>
</reference>
<feature type="chain" id="PRO_5026860656" evidence="1">
    <location>
        <begin position="21"/>
        <end position="144"/>
    </location>
</feature>
<name>A0A6J2JNP4_BOMMA</name>
<accession>A0A6J2JNP4</accession>
<dbReference type="KEGG" id="bman:114243882"/>
<sequence length="144" mass="16196">MRQMCLIIVIIGLIAIQTSGRLHFKRKSVAYEYPYYQIILTLGSCKDKIIYSESKVWGHTRYNRVLDIYFKSEDPSVLVSKAEIILLINNTNIMANSEKGVGNQEFGATVFLPADSGAILFYLTIYACNGNTSEKDIPAKCSEK</sequence>
<evidence type="ECO:0000313" key="3">
    <source>
        <dbReference type="RefSeq" id="XP_028031326.1"/>
    </source>
</evidence>